<comment type="caution">
    <text evidence="3">The sequence shown here is derived from an EMBL/GenBank/DDBJ whole genome shotgun (WGS) entry which is preliminary data.</text>
</comment>
<evidence type="ECO:0000256" key="2">
    <source>
        <dbReference type="SAM" id="SignalP"/>
    </source>
</evidence>
<dbReference type="Proteomes" id="UP000242682">
    <property type="component" value="Unassembled WGS sequence"/>
</dbReference>
<proteinExistence type="predicted"/>
<evidence type="ECO:0008006" key="5">
    <source>
        <dbReference type="Google" id="ProtNLM"/>
    </source>
</evidence>
<feature type="region of interest" description="Disordered" evidence="1">
    <location>
        <begin position="26"/>
        <end position="58"/>
    </location>
</feature>
<name>A0A2P8GMH8_9BACL</name>
<dbReference type="RefSeq" id="WP_106533858.1">
    <property type="nucleotide sequence ID" value="NZ_PYAT01000008.1"/>
</dbReference>
<feature type="chain" id="PRO_5039318314" description="Lipoprotein" evidence="2">
    <location>
        <begin position="23"/>
        <end position="225"/>
    </location>
</feature>
<dbReference type="AlphaFoldDB" id="A0A2P8GMH8"/>
<evidence type="ECO:0000256" key="1">
    <source>
        <dbReference type="SAM" id="MobiDB-lite"/>
    </source>
</evidence>
<evidence type="ECO:0000313" key="4">
    <source>
        <dbReference type="Proteomes" id="UP000242682"/>
    </source>
</evidence>
<accession>A0A2P8GMH8</accession>
<feature type="signal peptide" evidence="2">
    <location>
        <begin position="1"/>
        <end position="22"/>
    </location>
</feature>
<gene>
    <name evidence="3" type="ORF">B0H99_10880</name>
</gene>
<keyword evidence="2" id="KW-0732">Signal</keyword>
<evidence type="ECO:0000313" key="3">
    <source>
        <dbReference type="EMBL" id="PSL35177.1"/>
    </source>
</evidence>
<dbReference type="EMBL" id="PYAT01000008">
    <property type="protein sequence ID" value="PSL35177.1"/>
    <property type="molecule type" value="Genomic_DNA"/>
</dbReference>
<organism evidence="3 4">
    <name type="scientific">Planomicrobium soli</name>
    <dbReference type="NCBI Taxonomy" id="1176648"/>
    <lineage>
        <taxon>Bacteria</taxon>
        <taxon>Bacillati</taxon>
        <taxon>Bacillota</taxon>
        <taxon>Bacilli</taxon>
        <taxon>Bacillales</taxon>
        <taxon>Caryophanaceae</taxon>
        <taxon>Planomicrobium</taxon>
    </lineage>
</organism>
<dbReference type="PROSITE" id="PS51257">
    <property type="entry name" value="PROKAR_LIPOPROTEIN"/>
    <property type="match status" value="1"/>
</dbReference>
<feature type="compositionally biased region" description="Basic and acidic residues" evidence="1">
    <location>
        <begin position="26"/>
        <end position="42"/>
    </location>
</feature>
<keyword evidence="4" id="KW-1185">Reference proteome</keyword>
<feature type="compositionally biased region" description="Low complexity" evidence="1">
    <location>
        <begin position="43"/>
        <end position="54"/>
    </location>
</feature>
<protein>
    <recommendedName>
        <fullName evidence="5">Lipoprotein</fullName>
    </recommendedName>
</protein>
<dbReference type="OrthoDB" id="2449783at2"/>
<sequence length="225" mass="24787">MKIKTKLFLFLFVFLLASCGIGQETKEEDNRTAEKVSAKTAEEAPSAESEFSAADPGEWQKSSNGEFRLASYGLNEEIALDFSETPFIPVEMGAMNVSVQDVSVIDYKPGEAQKRVVFGDTDIVRVISAYMVINNYSDMDILFDPDEASLLTNTGETLHPLKHWTWTIDGNFTAGATKAVSIAWALEDTESELTSVRIAFAPPVSKTTNEELSGPLEIEIEIVPY</sequence>
<reference evidence="3 4" key="1">
    <citation type="submission" date="2018-03" db="EMBL/GenBank/DDBJ databases">
        <title>Genomic Encyclopedia of Type Strains, Phase III (KMG-III): the genomes of soil and plant-associated and newly described type strains.</title>
        <authorList>
            <person name="Whitman W."/>
        </authorList>
    </citation>
    <scope>NUCLEOTIDE SEQUENCE [LARGE SCALE GENOMIC DNA]</scope>
    <source>
        <strain evidence="3 4">CGMCC 1.12259</strain>
    </source>
</reference>